<dbReference type="Pfam" id="PF00005">
    <property type="entry name" value="ABC_tran"/>
    <property type="match status" value="1"/>
</dbReference>
<dbReference type="SUPFAM" id="SSF52540">
    <property type="entry name" value="P-loop containing nucleoside triphosphate hydrolases"/>
    <property type="match status" value="1"/>
</dbReference>
<feature type="domain" description="ABC transporter" evidence="8">
    <location>
        <begin position="6"/>
        <end position="236"/>
    </location>
</feature>
<dbReference type="InterPro" id="IPR017879">
    <property type="entry name" value="PotA_ATP-bd"/>
</dbReference>
<dbReference type="InterPro" id="IPR050093">
    <property type="entry name" value="ABC_SmlMolc_Importer"/>
</dbReference>
<dbReference type="AlphaFoldDB" id="A0A367FYD9"/>
<dbReference type="NCBIfam" id="NF043075">
    <property type="entry name" value="MMSYN1_0197"/>
    <property type="match status" value="1"/>
</dbReference>
<reference evidence="9 10" key="1">
    <citation type="submission" date="2018-02" db="EMBL/GenBank/DDBJ databases">
        <title>Complete genome sequencing of Faecalibacterium prausnitzii strains isolated from the human gut.</title>
        <authorList>
            <person name="Fitzgerald B.C."/>
            <person name="Shkoporov A.N."/>
            <person name="Ross P.R."/>
            <person name="Hill C."/>
        </authorList>
    </citation>
    <scope>NUCLEOTIDE SEQUENCE [LARGE SCALE GENOMIC DNA]</scope>
    <source>
        <strain evidence="9 10">APC942/31-1</strain>
    </source>
</reference>
<dbReference type="Gene3D" id="2.40.50.100">
    <property type="match status" value="1"/>
</dbReference>
<dbReference type="PROSITE" id="PS00211">
    <property type="entry name" value="ABC_TRANSPORTER_1"/>
    <property type="match status" value="1"/>
</dbReference>
<evidence type="ECO:0000313" key="9">
    <source>
        <dbReference type="EMBL" id="RCH43298.1"/>
    </source>
</evidence>
<dbReference type="CDD" id="cd03300">
    <property type="entry name" value="ABC_PotA_N"/>
    <property type="match status" value="1"/>
</dbReference>
<dbReference type="InterPro" id="IPR005893">
    <property type="entry name" value="PotA-like"/>
</dbReference>
<dbReference type="Gene3D" id="3.40.50.300">
    <property type="entry name" value="P-loop containing nucleotide triphosphate hydrolases"/>
    <property type="match status" value="1"/>
</dbReference>
<dbReference type="PANTHER" id="PTHR42781">
    <property type="entry name" value="SPERMIDINE/PUTRESCINE IMPORT ATP-BINDING PROTEIN POTA"/>
    <property type="match status" value="1"/>
</dbReference>
<dbReference type="GO" id="GO:0043190">
    <property type="term" value="C:ATP-binding cassette (ABC) transporter complex"/>
    <property type="evidence" value="ECO:0007669"/>
    <property type="project" value="InterPro"/>
</dbReference>
<keyword evidence="1 7" id="KW-0813">Transport</keyword>
<gene>
    <name evidence="7" type="primary">potA</name>
    <name evidence="9" type="ORF">C4886_11480</name>
</gene>
<comment type="subunit">
    <text evidence="7">The complex is composed of two ATP-binding proteins (PotA), two transmembrane proteins (PotB and PotC) and a solute-binding protein (PotD).</text>
</comment>
<dbReference type="PROSITE" id="PS50893">
    <property type="entry name" value="ABC_TRANSPORTER_2"/>
    <property type="match status" value="1"/>
</dbReference>
<sequence>MSNKLIELKNLTKNFDDQQVLRGINLDIHENEFLTLLGPSGCGKTTTLRIIAGFEEPSGGEVLFNGIEISKLPPYKREINTVFQKYALFPHLNVMDNIGFGLNLKKVDKSVIEQKVKRMLKMVGLEGFEKRDVTLLSGGQQQRVAIARALVNEPKVLLLDEPLGALDAKIRKQMQIELKKIQREVGITFIYVTHDQEEALSMSDTVVVMNNGEIQQIGSPTDIYNEPENRFVAGFIGESNIIEGIMIRDFLVEFDGFRFECVDKGFEDNEAIEVVLRPEDLDIVEPNQAKIRGTVRNITFKGVHYEILVETELRTYMVHTTDYAEVGREVGLKFGPEDIHVMCRMGGY</sequence>
<dbReference type="Proteomes" id="UP000253208">
    <property type="component" value="Unassembled WGS sequence"/>
</dbReference>
<keyword evidence="6 7" id="KW-0472">Membrane</keyword>
<evidence type="ECO:0000256" key="7">
    <source>
        <dbReference type="RuleBase" id="RU364083"/>
    </source>
</evidence>
<evidence type="ECO:0000256" key="5">
    <source>
        <dbReference type="ARBA" id="ARBA00022967"/>
    </source>
</evidence>
<dbReference type="RefSeq" id="WP_114002399.1">
    <property type="nucleotide sequence ID" value="NZ_PSQG01000015.1"/>
</dbReference>
<name>A0A367FYD9_9FIRM</name>
<evidence type="ECO:0000259" key="8">
    <source>
        <dbReference type="PROSITE" id="PS50893"/>
    </source>
</evidence>
<dbReference type="InterPro" id="IPR017871">
    <property type="entry name" value="ABC_transporter-like_CS"/>
</dbReference>
<evidence type="ECO:0000256" key="3">
    <source>
        <dbReference type="ARBA" id="ARBA00022741"/>
    </source>
</evidence>
<protein>
    <recommendedName>
        <fullName evidence="7">Spermidine/putrescine import ATP-binding protein PotA</fullName>
        <ecNumber evidence="7">7.6.2.11</ecNumber>
    </recommendedName>
</protein>
<evidence type="ECO:0000256" key="1">
    <source>
        <dbReference type="ARBA" id="ARBA00022448"/>
    </source>
</evidence>
<dbReference type="Pfam" id="PF08402">
    <property type="entry name" value="TOBE_2"/>
    <property type="match status" value="1"/>
</dbReference>
<keyword evidence="4 7" id="KW-0067">ATP-binding</keyword>
<keyword evidence="5 7" id="KW-1278">Translocase</keyword>
<dbReference type="InterPro" id="IPR027417">
    <property type="entry name" value="P-loop_NTPase"/>
</dbReference>
<dbReference type="GO" id="GO:0015594">
    <property type="term" value="F:ABC-type putrescine transporter activity"/>
    <property type="evidence" value="ECO:0007669"/>
    <property type="project" value="InterPro"/>
</dbReference>
<keyword evidence="3 7" id="KW-0547">Nucleotide-binding</keyword>
<comment type="catalytic activity">
    <reaction evidence="7">
        <text>ATP + H2O + polyamine-[polyamine-binding protein]Side 1 = ADP + phosphate + polyamineSide 2 + [polyamine-binding protein]Side 1.</text>
        <dbReference type="EC" id="7.6.2.11"/>
    </reaction>
</comment>
<comment type="function">
    <text evidence="7">Part of the ABC transporter complex PotABCD involved in spermidine/putrescine import. Responsible for energy coupling to the transport system.</text>
</comment>
<dbReference type="EMBL" id="PSQG01000015">
    <property type="protein sequence ID" value="RCH43298.1"/>
    <property type="molecule type" value="Genomic_DNA"/>
</dbReference>
<dbReference type="EC" id="7.6.2.11" evidence="7"/>
<dbReference type="SUPFAM" id="SSF50331">
    <property type="entry name" value="MOP-like"/>
    <property type="match status" value="1"/>
</dbReference>
<dbReference type="InterPro" id="IPR013611">
    <property type="entry name" value="Transp-assoc_OB_typ2"/>
</dbReference>
<accession>A0A367FYD9</accession>
<keyword evidence="2 7" id="KW-1003">Cell membrane</keyword>
<evidence type="ECO:0000256" key="2">
    <source>
        <dbReference type="ARBA" id="ARBA00022475"/>
    </source>
</evidence>
<dbReference type="GO" id="GO:0016887">
    <property type="term" value="F:ATP hydrolysis activity"/>
    <property type="evidence" value="ECO:0007669"/>
    <property type="project" value="InterPro"/>
</dbReference>
<dbReference type="GO" id="GO:0005524">
    <property type="term" value="F:ATP binding"/>
    <property type="evidence" value="ECO:0007669"/>
    <property type="project" value="UniProtKB-KW"/>
</dbReference>
<dbReference type="SMART" id="SM00382">
    <property type="entry name" value="AAA"/>
    <property type="match status" value="1"/>
</dbReference>
<evidence type="ECO:0000256" key="4">
    <source>
        <dbReference type="ARBA" id="ARBA00022840"/>
    </source>
</evidence>
<dbReference type="FunFam" id="3.40.50.300:FF:000133">
    <property type="entry name" value="Spermidine/putrescine import ATP-binding protein PotA"/>
    <property type="match status" value="1"/>
</dbReference>
<comment type="similarity">
    <text evidence="7">Belongs to the ABC transporter superfamily. Spermidine/putrescine importer (TC 3.A.1.11.1) family.</text>
</comment>
<organism evidence="9 10">
    <name type="scientific">Blautia obeum</name>
    <dbReference type="NCBI Taxonomy" id="40520"/>
    <lineage>
        <taxon>Bacteria</taxon>
        <taxon>Bacillati</taxon>
        <taxon>Bacillota</taxon>
        <taxon>Clostridia</taxon>
        <taxon>Lachnospirales</taxon>
        <taxon>Lachnospiraceae</taxon>
        <taxon>Blautia</taxon>
    </lineage>
</organism>
<dbReference type="InterPro" id="IPR003439">
    <property type="entry name" value="ABC_transporter-like_ATP-bd"/>
</dbReference>
<dbReference type="PANTHER" id="PTHR42781:SF4">
    <property type="entry name" value="SPERMIDINE_PUTRESCINE IMPORT ATP-BINDING PROTEIN POTA"/>
    <property type="match status" value="1"/>
</dbReference>
<dbReference type="InterPro" id="IPR008995">
    <property type="entry name" value="Mo/tungstate-bd_C_term_dom"/>
</dbReference>
<evidence type="ECO:0000256" key="6">
    <source>
        <dbReference type="ARBA" id="ARBA00023136"/>
    </source>
</evidence>
<comment type="caution">
    <text evidence="9">The sequence shown here is derived from an EMBL/GenBank/DDBJ whole genome shotgun (WGS) entry which is preliminary data.</text>
</comment>
<evidence type="ECO:0000313" key="10">
    <source>
        <dbReference type="Proteomes" id="UP000253208"/>
    </source>
</evidence>
<dbReference type="NCBIfam" id="TIGR01187">
    <property type="entry name" value="potA"/>
    <property type="match status" value="1"/>
</dbReference>
<proteinExistence type="inferred from homology"/>
<dbReference type="InterPro" id="IPR003593">
    <property type="entry name" value="AAA+_ATPase"/>
</dbReference>